<dbReference type="RefSeq" id="XP_504738.2">
    <property type="nucleotide sequence ID" value="XM_504738.2"/>
</dbReference>
<dbReference type="EMBL" id="KZ858959">
    <property type="protein sequence ID" value="RDW27770.1"/>
    <property type="molecule type" value="Genomic_DNA"/>
</dbReference>
<protein>
    <submittedName>
        <fullName evidence="2">Uncharacterized protein</fullName>
    </submittedName>
</protein>
<sequence length="178" mass="20598">MYRPDPDSRVKRPTNNMEGDARRQLFQRPAESSRASPSQGPQAQSTPLAHRFTSAHRSQKPCKSDQPDIDMRSVRPMLESATSMARRKQKELLRKAYSIIEGDPQDSVMPETSVELPEDVLEEEQREYELQKVLDRAMSMDVHAVQHDPQIVEVVKISLIEEVKKLDEQRWLDEQCEE</sequence>
<dbReference type="GeneID" id="2912191"/>
<evidence type="ECO:0000313" key="4">
    <source>
        <dbReference type="Proteomes" id="UP000182444"/>
    </source>
</evidence>
<feature type="compositionally biased region" description="Basic and acidic residues" evidence="1">
    <location>
        <begin position="62"/>
        <end position="73"/>
    </location>
</feature>
<dbReference type="Proteomes" id="UP000182444">
    <property type="component" value="Chromosome 1E"/>
</dbReference>
<evidence type="ECO:0000256" key="1">
    <source>
        <dbReference type="SAM" id="MobiDB-lite"/>
    </source>
</evidence>
<feature type="compositionally biased region" description="Basic and acidic residues" evidence="1">
    <location>
        <begin position="1"/>
        <end position="10"/>
    </location>
</feature>
<dbReference type="AlphaFoldDB" id="A0A1D8NL35"/>
<dbReference type="EMBL" id="CP017557">
    <property type="protein sequence ID" value="AOW06347.1"/>
    <property type="molecule type" value="Genomic_DNA"/>
</dbReference>
<reference evidence="3 5" key="2">
    <citation type="submission" date="2018-07" db="EMBL/GenBank/DDBJ databases">
        <title>Draft Genome Assemblies for Five Robust Yarrowia lipolytica Strains Exhibiting High Lipid Production and Pentose Sugar Utilization and Sugar Alcohol Secretion from Undetoxified Lignocellulosic Biomass Hydrolysates.</title>
        <authorList>
            <consortium name="DOE Joint Genome Institute"/>
            <person name="Walker C."/>
            <person name="Ryu S."/>
            <person name="Na H."/>
            <person name="Zane M."/>
            <person name="LaButti K."/>
            <person name="Lipzen A."/>
            <person name="Haridas S."/>
            <person name="Barry K."/>
            <person name="Grigoriev I.V."/>
            <person name="Quarterman J."/>
            <person name="Slininger P."/>
            <person name="Dien B."/>
            <person name="Trinh C.T."/>
        </authorList>
    </citation>
    <scope>NUCLEOTIDE SEQUENCE [LARGE SCALE GENOMIC DNA]</scope>
    <source>
        <strain evidence="3 5">YB392</strain>
    </source>
</reference>
<evidence type="ECO:0000313" key="5">
    <source>
        <dbReference type="Proteomes" id="UP000256601"/>
    </source>
</evidence>
<feature type="region of interest" description="Disordered" evidence="1">
    <location>
        <begin position="1"/>
        <end position="87"/>
    </location>
</feature>
<name>A0A1D8NL35_YARLL</name>
<accession>A0A1D8NL35</accession>
<dbReference type="VEuPathDB" id="FungiDB:YALI0_E33605g"/>
<evidence type="ECO:0000313" key="3">
    <source>
        <dbReference type="EMBL" id="RDW27770.1"/>
    </source>
</evidence>
<dbReference type="KEGG" id="yli:2912191"/>
<reference evidence="2 4" key="1">
    <citation type="journal article" date="2016" name="PLoS ONE">
        <title>Sequence Assembly of Yarrowia lipolytica Strain W29/CLIB89 Shows Transposable Element Diversity.</title>
        <authorList>
            <person name="Magnan C."/>
            <person name="Yu J."/>
            <person name="Chang I."/>
            <person name="Jahn E."/>
            <person name="Kanomata Y."/>
            <person name="Wu J."/>
            <person name="Zeller M."/>
            <person name="Oakes M."/>
            <person name="Baldi P."/>
            <person name="Sandmeyer S."/>
        </authorList>
    </citation>
    <scope>NUCLEOTIDE SEQUENCE [LARGE SCALE GENOMIC DNA]</scope>
    <source>
        <strain evidence="2">CLIB89</strain>
        <strain evidence="4">CLIB89(W29)</strain>
    </source>
</reference>
<organism evidence="2 4">
    <name type="scientific">Yarrowia lipolytica</name>
    <name type="common">Candida lipolytica</name>
    <dbReference type="NCBI Taxonomy" id="4952"/>
    <lineage>
        <taxon>Eukaryota</taxon>
        <taxon>Fungi</taxon>
        <taxon>Dikarya</taxon>
        <taxon>Ascomycota</taxon>
        <taxon>Saccharomycotina</taxon>
        <taxon>Dipodascomycetes</taxon>
        <taxon>Dipodascales</taxon>
        <taxon>Dipodascales incertae sedis</taxon>
        <taxon>Yarrowia</taxon>
    </lineage>
</organism>
<dbReference type="VEuPathDB" id="FungiDB:YALI1_E39862g"/>
<feature type="compositionally biased region" description="Polar residues" evidence="1">
    <location>
        <begin position="33"/>
        <end position="47"/>
    </location>
</feature>
<proteinExistence type="predicted"/>
<dbReference type="OrthoDB" id="4081882at2759"/>
<evidence type="ECO:0000313" key="2">
    <source>
        <dbReference type="EMBL" id="AOW06347.1"/>
    </source>
</evidence>
<dbReference type="Proteomes" id="UP000256601">
    <property type="component" value="Unassembled WGS sequence"/>
</dbReference>
<gene>
    <name evidence="3" type="ORF">B0I71DRAFT_15889</name>
    <name evidence="2" type="ORF">YALI1_E39862g</name>
</gene>